<comment type="caution">
    <text evidence="11">The sequence shown here is derived from an EMBL/GenBank/DDBJ whole genome shotgun (WGS) entry which is preliminary data.</text>
</comment>
<dbReference type="EMBL" id="JAHRHJ020000011">
    <property type="protein sequence ID" value="KAH9295164.1"/>
    <property type="molecule type" value="Genomic_DNA"/>
</dbReference>
<proteinExistence type="inferred from homology"/>
<evidence type="ECO:0000256" key="7">
    <source>
        <dbReference type="ARBA" id="ARBA00023004"/>
    </source>
</evidence>
<dbReference type="GO" id="GO:0016020">
    <property type="term" value="C:membrane"/>
    <property type="evidence" value="ECO:0007669"/>
    <property type="project" value="UniProtKB-SubCell"/>
</dbReference>
<evidence type="ECO:0008006" key="13">
    <source>
        <dbReference type="Google" id="ProtNLM"/>
    </source>
</evidence>
<gene>
    <name evidence="11" type="ORF">KI387_038752</name>
</gene>
<organism evidence="11 12">
    <name type="scientific">Taxus chinensis</name>
    <name type="common">Chinese yew</name>
    <name type="synonym">Taxus wallichiana var. chinensis</name>
    <dbReference type="NCBI Taxonomy" id="29808"/>
    <lineage>
        <taxon>Eukaryota</taxon>
        <taxon>Viridiplantae</taxon>
        <taxon>Streptophyta</taxon>
        <taxon>Embryophyta</taxon>
        <taxon>Tracheophyta</taxon>
        <taxon>Spermatophyta</taxon>
        <taxon>Pinopsida</taxon>
        <taxon>Pinidae</taxon>
        <taxon>Conifers II</taxon>
        <taxon>Cupressales</taxon>
        <taxon>Taxaceae</taxon>
        <taxon>Taxus</taxon>
    </lineage>
</organism>
<dbReference type="GO" id="GO:0005506">
    <property type="term" value="F:iron ion binding"/>
    <property type="evidence" value="ECO:0007669"/>
    <property type="project" value="InterPro"/>
</dbReference>
<evidence type="ECO:0000256" key="3">
    <source>
        <dbReference type="ARBA" id="ARBA00010617"/>
    </source>
</evidence>
<evidence type="ECO:0000313" key="11">
    <source>
        <dbReference type="EMBL" id="KAH9295164.1"/>
    </source>
</evidence>
<comment type="subcellular location">
    <subcellularLocation>
        <location evidence="2">Membrane</location>
    </subcellularLocation>
</comment>
<name>A0AA38F7E7_TAXCH</name>
<protein>
    <recommendedName>
        <fullName evidence="13">Cytochrome P450</fullName>
    </recommendedName>
</protein>
<keyword evidence="12" id="KW-1185">Reference proteome</keyword>
<keyword evidence="9 10" id="KW-0472">Membrane</keyword>
<evidence type="ECO:0000256" key="6">
    <source>
        <dbReference type="ARBA" id="ARBA00023002"/>
    </source>
</evidence>
<dbReference type="AlphaFoldDB" id="A0AA38F7E7"/>
<dbReference type="Proteomes" id="UP000824469">
    <property type="component" value="Unassembled WGS sequence"/>
</dbReference>
<keyword evidence="8" id="KW-0503">Monooxygenase</keyword>
<evidence type="ECO:0000256" key="1">
    <source>
        <dbReference type="ARBA" id="ARBA00001971"/>
    </source>
</evidence>
<dbReference type="PANTHER" id="PTHR47943:SF2">
    <property type="entry name" value="CYTOCHROME P450"/>
    <property type="match status" value="1"/>
</dbReference>
<feature type="non-terminal residue" evidence="11">
    <location>
        <position position="186"/>
    </location>
</feature>
<evidence type="ECO:0000256" key="9">
    <source>
        <dbReference type="ARBA" id="ARBA00023136"/>
    </source>
</evidence>
<evidence type="ECO:0000256" key="8">
    <source>
        <dbReference type="ARBA" id="ARBA00023033"/>
    </source>
</evidence>
<comment type="cofactor">
    <cofactor evidence="1">
        <name>heme</name>
        <dbReference type="ChEBI" id="CHEBI:30413"/>
    </cofactor>
</comment>
<dbReference type="OMA" id="LMENIMY"/>
<evidence type="ECO:0000256" key="10">
    <source>
        <dbReference type="SAM" id="Phobius"/>
    </source>
</evidence>
<feature type="transmembrane region" description="Helical" evidence="10">
    <location>
        <begin position="145"/>
        <end position="164"/>
    </location>
</feature>
<dbReference type="Gene3D" id="1.10.630.10">
    <property type="entry name" value="Cytochrome P450"/>
    <property type="match status" value="1"/>
</dbReference>
<keyword evidence="10" id="KW-1133">Transmembrane helix</keyword>
<dbReference type="SUPFAM" id="SSF48264">
    <property type="entry name" value="Cytochrome P450"/>
    <property type="match status" value="1"/>
</dbReference>
<keyword evidence="6" id="KW-0560">Oxidoreductase</keyword>
<evidence type="ECO:0000256" key="2">
    <source>
        <dbReference type="ARBA" id="ARBA00004370"/>
    </source>
</evidence>
<keyword evidence="4" id="KW-0349">Heme</keyword>
<sequence>MFIRLGSIPAVVVSSPAMAKEFLKTHDLFFANRPTVSAGKYLAYEGKGMGYAPYGDYWRQMKRLCTLELLTLKRTESFISLREEEVATMIRSIWNESEQGALCVDLSKLFFSLTLNIVSRMSATRTFSDQELSGGRKFKEILGEMMALVGAFVVADFIPLLKYIDLQGLRRCMKSLHQIYDEFAEK</sequence>
<keyword evidence="10" id="KW-0812">Transmembrane</keyword>
<evidence type="ECO:0000256" key="5">
    <source>
        <dbReference type="ARBA" id="ARBA00022723"/>
    </source>
</evidence>
<accession>A0AA38F7E7</accession>
<dbReference type="Pfam" id="PF00067">
    <property type="entry name" value="p450"/>
    <property type="match status" value="1"/>
</dbReference>
<keyword evidence="5" id="KW-0479">Metal-binding</keyword>
<comment type="similarity">
    <text evidence="3">Belongs to the cytochrome P450 family.</text>
</comment>
<dbReference type="GO" id="GO:0020037">
    <property type="term" value="F:heme binding"/>
    <property type="evidence" value="ECO:0007669"/>
    <property type="project" value="InterPro"/>
</dbReference>
<reference evidence="11 12" key="1">
    <citation type="journal article" date="2021" name="Nat. Plants">
        <title>The Taxus genome provides insights into paclitaxel biosynthesis.</title>
        <authorList>
            <person name="Xiong X."/>
            <person name="Gou J."/>
            <person name="Liao Q."/>
            <person name="Li Y."/>
            <person name="Zhou Q."/>
            <person name="Bi G."/>
            <person name="Li C."/>
            <person name="Du R."/>
            <person name="Wang X."/>
            <person name="Sun T."/>
            <person name="Guo L."/>
            <person name="Liang H."/>
            <person name="Lu P."/>
            <person name="Wu Y."/>
            <person name="Zhang Z."/>
            <person name="Ro D.K."/>
            <person name="Shang Y."/>
            <person name="Huang S."/>
            <person name="Yan J."/>
        </authorList>
    </citation>
    <scope>NUCLEOTIDE SEQUENCE [LARGE SCALE GENOMIC DNA]</scope>
    <source>
        <strain evidence="11">Ta-2019</strain>
    </source>
</reference>
<keyword evidence="7" id="KW-0408">Iron</keyword>
<evidence type="ECO:0000256" key="4">
    <source>
        <dbReference type="ARBA" id="ARBA00022617"/>
    </source>
</evidence>
<dbReference type="PANTHER" id="PTHR47943">
    <property type="entry name" value="CYTOCHROME P450 93A3-LIKE"/>
    <property type="match status" value="1"/>
</dbReference>
<evidence type="ECO:0000313" key="12">
    <source>
        <dbReference type="Proteomes" id="UP000824469"/>
    </source>
</evidence>
<dbReference type="GO" id="GO:0004497">
    <property type="term" value="F:monooxygenase activity"/>
    <property type="evidence" value="ECO:0007669"/>
    <property type="project" value="UniProtKB-KW"/>
</dbReference>
<dbReference type="InterPro" id="IPR036396">
    <property type="entry name" value="Cyt_P450_sf"/>
</dbReference>
<dbReference type="InterPro" id="IPR001128">
    <property type="entry name" value="Cyt_P450"/>
</dbReference>
<dbReference type="GO" id="GO:0016705">
    <property type="term" value="F:oxidoreductase activity, acting on paired donors, with incorporation or reduction of molecular oxygen"/>
    <property type="evidence" value="ECO:0007669"/>
    <property type="project" value="InterPro"/>
</dbReference>